<comment type="caution">
    <text evidence="1">The sequence shown here is derived from an EMBL/GenBank/DDBJ whole genome shotgun (WGS) entry which is preliminary data.</text>
</comment>
<keyword evidence="2" id="KW-1185">Reference proteome</keyword>
<name>A0A4V2WMV5_9BACT</name>
<dbReference type="AlphaFoldDB" id="A0A4V2WMV5"/>
<evidence type="ECO:0000313" key="2">
    <source>
        <dbReference type="Proteomes" id="UP000295164"/>
    </source>
</evidence>
<evidence type="ECO:0000313" key="1">
    <source>
        <dbReference type="EMBL" id="TCZ73072.1"/>
    </source>
</evidence>
<reference evidence="1 2" key="1">
    <citation type="submission" date="2019-03" db="EMBL/GenBank/DDBJ databases">
        <authorList>
            <person name="Kim M.K.M."/>
        </authorList>
    </citation>
    <scope>NUCLEOTIDE SEQUENCE [LARGE SCALE GENOMIC DNA]</scope>
    <source>
        <strain evidence="1 2">17J68-15</strain>
    </source>
</reference>
<sequence>MMRISPVCIFLDCWGQSQFCTTINLLIAMEVIEPWDLQADSVRSSDTVNNVIIFCEDDAVEPTYFQDFGTPNLHVSINRNYKQHHFHVDAVVEHFRAIGMLEFVDGVERLKIDEGSYVWCVFDRDKAPDKADAAFNLSIRNAEDMGVRVAWSNDNFELWLLLHFENVPLDNPTFEHRDTYYGRLTEIVAEGPAVNSAHQAILNQIAAGAPTYSYYNWMKSESNFKNVTRHLLTGLTSDAIQRARALHDHFSTPARPPHQMMPCTLVYQLVEQLLSLQ</sequence>
<protein>
    <submittedName>
        <fullName evidence="1">RloB domain-containing protein</fullName>
    </submittedName>
</protein>
<accession>A0A4V2WMV5</accession>
<dbReference type="Pfam" id="PF13707">
    <property type="entry name" value="RloB"/>
    <property type="match status" value="1"/>
</dbReference>
<dbReference type="Proteomes" id="UP000295164">
    <property type="component" value="Unassembled WGS sequence"/>
</dbReference>
<gene>
    <name evidence="1" type="ORF">E0486_06885</name>
</gene>
<dbReference type="EMBL" id="SKFH01000008">
    <property type="protein sequence ID" value="TCZ73072.1"/>
    <property type="molecule type" value="Genomic_DNA"/>
</dbReference>
<proteinExistence type="predicted"/>
<organism evidence="1 2">
    <name type="scientific">Flaviaesturariibacter aridisoli</name>
    <dbReference type="NCBI Taxonomy" id="2545761"/>
    <lineage>
        <taxon>Bacteria</taxon>
        <taxon>Pseudomonadati</taxon>
        <taxon>Bacteroidota</taxon>
        <taxon>Chitinophagia</taxon>
        <taxon>Chitinophagales</taxon>
        <taxon>Chitinophagaceae</taxon>
        <taxon>Flaviaestuariibacter</taxon>
    </lineage>
</organism>
<dbReference type="OrthoDB" id="9796523at2"/>
<dbReference type="InterPro" id="IPR025591">
    <property type="entry name" value="RloB"/>
</dbReference>